<dbReference type="Proteomes" id="UP001595617">
    <property type="component" value="Unassembled WGS sequence"/>
</dbReference>
<dbReference type="InterPro" id="IPR001754">
    <property type="entry name" value="OMPdeCOase_dom"/>
</dbReference>
<dbReference type="NCBIfam" id="TIGR02127">
    <property type="entry name" value="pyrF_sub2"/>
    <property type="match status" value="1"/>
</dbReference>
<comment type="catalytic activity">
    <reaction evidence="6 7">
        <text>orotidine 5'-phosphate + H(+) = UMP + CO2</text>
        <dbReference type="Rhea" id="RHEA:11596"/>
        <dbReference type="ChEBI" id="CHEBI:15378"/>
        <dbReference type="ChEBI" id="CHEBI:16526"/>
        <dbReference type="ChEBI" id="CHEBI:57538"/>
        <dbReference type="ChEBI" id="CHEBI:57865"/>
        <dbReference type="EC" id="4.1.1.23"/>
    </reaction>
</comment>
<accession>A0ABV7ZUZ1</accession>
<dbReference type="GO" id="GO:0004590">
    <property type="term" value="F:orotidine-5'-phosphate decarboxylase activity"/>
    <property type="evidence" value="ECO:0007669"/>
    <property type="project" value="UniProtKB-EC"/>
</dbReference>
<dbReference type="HAMAP" id="MF_01215">
    <property type="entry name" value="OMPdecase_type2"/>
    <property type="match status" value="1"/>
</dbReference>
<dbReference type="InterPro" id="IPR011060">
    <property type="entry name" value="RibuloseP-bd_barrel"/>
</dbReference>
<dbReference type="EC" id="4.1.1.23" evidence="7"/>
<evidence type="ECO:0000256" key="3">
    <source>
        <dbReference type="ARBA" id="ARBA00022793"/>
    </source>
</evidence>
<comment type="similarity">
    <text evidence="2 7">Belongs to the OMP decarboxylase family. Type 2 subfamily.</text>
</comment>
<proteinExistence type="inferred from homology"/>
<keyword evidence="3 7" id="KW-0210">Decarboxylase</keyword>
<comment type="caution">
    <text evidence="9">The sequence shown here is derived from an EMBL/GenBank/DDBJ whole genome shotgun (WGS) entry which is preliminary data.</text>
</comment>
<evidence type="ECO:0000256" key="7">
    <source>
        <dbReference type="HAMAP-Rule" id="MF_01215"/>
    </source>
</evidence>
<dbReference type="PANTHER" id="PTHR43375:SF1">
    <property type="entry name" value="OROTIDINE 5'-PHOSPHATE DECARBOXYLASE"/>
    <property type="match status" value="1"/>
</dbReference>
<evidence type="ECO:0000259" key="8">
    <source>
        <dbReference type="SMART" id="SM00934"/>
    </source>
</evidence>
<dbReference type="InterPro" id="IPR013785">
    <property type="entry name" value="Aldolase_TIM"/>
</dbReference>
<dbReference type="PANTHER" id="PTHR43375">
    <property type="entry name" value="OROTIDINE 5'-PHOSPHATE DECARBOXYLASE"/>
    <property type="match status" value="1"/>
</dbReference>
<protein>
    <recommendedName>
        <fullName evidence="7">Orotidine 5'-phosphate decarboxylase</fullName>
        <ecNumber evidence="7">4.1.1.23</ecNumber>
    </recommendedName>
    <alternativeName>
        <fullName evidence="7">OMP decarboxylase</fullName>
        <shortName evidence="7">OMPDCase</shortName>
        <shortName evidence="7">OMPdecase</shortName>
    </alternativeName>
</protein>
<evidence type="ECO:0000256" key="4">
    <source>
        <dbReference type="ARBA" id="ARBA00022975"/>
    </source>
</evidence>
<evidence type="ECO:0000256" key="6">
    <source>
        <dbReference type="ARBA" id="ARBA00049157"/>
    </source>
</evidence>
<dbReference type="RefSeq" id="WP_380694433.1">
    <property type="nucleotide sequence ID" value="NZ_JBHRYR010000002.1"/>
</dbReference>
<evidence type="ECO:0000256" key="1">
    <source>
        <dbReference type="ARBA" id="ARBA00004861"/>
    </source>
</evidence>
<keyword evidence="10" id="KW-1185">Reference proteome</keyword>
<keyword evidence="4 7" id="KW-0665">Pyrimidine biosynthesis</keyword>
<keyword evidence="5 7" id="KW-0456">Lyase</keyword>
<dbReference type="SUPFAM" id="SSF51366">
    <property type="entry name" value="Ribulose-phoshate binding barrel"/>
    <property type="match status" value="1"/>
</dbReference>
<feature type="domain" description="Orotidine 5'-phosphate decarboxylase" evidence="8">
    <location>
        <begin position="17"/>
        <end position="256"/>
    </location>
</feature>
<reference evidence="10" key="1">
    <citation type="journal article" date="2019" name="Int. J. Syst. Evol. Microbiol.">
        <title>The Global Catalogue of Microorganisms (GCM) 10K type strain sequencing project: providing services to taxonomists for standard genome sequencing and annotation.</title>
        <authorList>
            <consortium name="The Broad Institute Genomics Platform"/>
            <consortium name="The Broad Institute Genome Sequencing Center for Infectious Disease"/>
            <person name="Wu L."/>
            <person name="Ma J."/>
        </authorList>
    </citation>
    <scope>NUCLEOTIDE SEQUENCE [LARGE SCALE GENOMIC DNA]</scope>
    <source>
        <strain evidence="10">IBRC 10765</strain>
    </source>
</reference>
<gene>
    <name evidence="7 9" type="primary">pyrF</name>
    <name evidence="9" type="ORF">ACFOOG_05925</name>
</gene>
<dbReference type="InterPro" id="IPR018089">
    <property type="entry name" value="OMPdecase_AS"/>
</dbReference>
<organism evidence="9 10">
    <name type="scientific">Saccharospirillum mangrovi</name>
    <dbReference type="NCBI Taxonomy" id="2161747"/>
    <lineage>
        <taxon>Bacteria</taxon>
        <taxon>Pseudomonadati</taxon>
        <taxon>Pseudomonadota</taxon>
        <taxon>Gammaproteobacteria</taxon>
        <taxon>Oceanospirillales</taxon>
        <taxon>Saccharospirillaceae</taxon>
        <taxon>Saccharospirillum</taxon>
    </lineage>
</organism>
<dbReference type="Gene3D" id="3.20.20.70">
    <property type="entry name" value="Aldolase class I"/>
    <property type="match status" value="1"/>
</dbReference>
<name>A0ABV7ZUZ1_9GAMM</name>
<dbReference type="CDD" id="cd04725">
    <property type="entry name" value="OMP_decarboxylase_like"/>
    <property type="match status" value="1"/>
</dbReference>
<evidence type="ECO:0000313" key="10">
    <source>
        <dbReference type="Proteomes" id="UP001595617"/>
    </source>
</evidence>
<dbReference type="EMBL" id="JBHRYR010000002">
    <property type="protein sequence ID" value="MFC3852368.1"/>
    <property type="molecule type" value="Genomic_DNA"/>
</dbReference>
<evidence type="ECO:0000313" key="9">
    <source>
        <dbReference type="EMBL" id="MFC3852368.1"/>
    </source>
</evidence>
<dbReference type="Pfam" id="PF00215">
    <property type="entry name" value="OMPdecase"/>
    <property type="match status" value="1"/>
</dbReference>
<dbReference type="InterPro" id="IPR011995">
    <property type="entry name" value="OMPdecase_type-2"/>
</dbReference>
<evidence type="ECO:0000256" key="2">
    <source>
        <dbReference type="ARBA" id="ARBA00008847"/>
    </source>
</evidence>
<dbReference type="SMART" id="SM00934">
    <property type="entry name" value="OMPdecase"/>
    <property type="match status" value="1"/>
</dbReference>
<evidence type="ECO:0000256" key="5">
    <source>
        <dbReference type="ARBA" id="ARBA00023239"/>
    </source>
</evidence>
<feature type="active site" description="Proton donor" evidence="7">
    <location>
        <position position="95"/>
    </location>
</feature>
<sequence length="272" mass="29334">MTFYSRLQARWQATDSLVCVGLDPQPELFPAQFSTEAQPILAFNKAIIDATHDLVCAFKPQIAHYAAVGAEDQLQATMDYIRAEYPDIPIILDSKRGDIGSTATMYALEAFERYQADAVTINPYMGWDTIEPFARYTDKGVIVLCRTSNGSASELQNLALASGKTLFARVAQQAAQVWNTHKNLALVVGATAPAELAEVRALIGDMPILVPGLGAQGGDTEAVMKAGLDSQGAGLIINSSRGVLYASKGTDFAEAARAETLKLRDLANRYRS</sequence>
<dbReference type="PROSITE" id="PS00156">
    <property type="entry name" value="OMPDECASE"/>
    <property type="match status" value="1"/>
</dbReference>
<comment type="pathway">
    <text evidence="1 7">Pyrimidine metabolism; UMP biosynthesis via de novo pathway; UMP from orotate: step 2/2.</text>
</comment>